<evidence type="ECO:0000313" key="2">
    <source>
        <dbReference type="EMBL" id="KAK1121921.1"/>
    </source>
</evidence>
<reference evidence="2" key="1">
    <citation type="submission" date="2021-10" db="EMBL/GenBank/DDBJ databases">
        <title>Melipona bicolor Genome sequencing and assembly.</title>
        <authorList>
            <person name="Araujo N.S."/>
            <person name="Arias M.C."/>
        </authorList>
    </citation>
    <scope>NUCLEOTIDE SEQUENCE</scope>
    <source>
        <strain evidence="2">USP_2M_L1-L4_2017</strain>
        <tissue evidence="2">Whole body</tissue>
    </source>
</reference>
<dbReference type="AlphaFoldDB" id="A0AA40KIX2"/>
<dbReference type="EMBL" id="JAHYIQ010000024">
    <property type="protein sequence ID" value="KAK1121921.1"/>
    <property type="molecule type" value="Genomic_DNA"/>
</dbReference>
<organism evidence="2 3">
    <name type="scientific">Melipona bicolor</name>
    <dbReference type="NCBI Taxonomy" id="60889"/>
    <lineage>
        <taxon>Eukaryota</taxon>
        <taxon>Metazoa</taxon>
        <taxon>Ecdysozoa</taxon>
        <taxon>Arthropoda</taxon>
        <taxon>Hexapoda</taxon>
        <taxon>Insecta</taxon>
        <taxon>Pterygota</taxon>
        <taxon>Neoptera</taxon>
        <taxon>Endopterygota</taxon>
        <taxon>Hymenoptera</taxon>
        <taxon>Apocrita</taxon>
        <taxon>Aculeata</taxon>
        <taxon>Apoidea</taxon>
        <taxon>Anthophila</taxon>
        <taxon>Apidae</taxon>
        <taxon>Melipona</taxon>
    </lineage>
</organism>
<proteinExistence type="predicted"/>
<feature type="compositionally biased region" description="Polar residues" evidence="1">
    <location>
        <begin position="87"/>
        <end position="97"/>
    </location>
</feature>
<gene>
    <name evidence="2" type="ORF">K0M31_009771</name>
</gene>
<name>A0AA40KIX2_9HYME</name>
<dbReference type="Proteomes" id="UP001177670">
    <property type="component" value="Unassembled WGS sequence"/>
</dbReference>
<evidence type="ECO:0000313" key="3">
    <source>
        <dbReference type="Proteomes" id="UP001177670"/>
    </source>
</evidence>
<sequence length="152" mass="17272">MIQIDLPQTVVYINTFFDTYDIPSQNDICKNISKSNRRYSTFVRRECAKYEIKIQIAKSEILKPKPPFKQRENRGQFNSRRKGLKSDGSQRGLNVATSLVGGQTHGVEVRCQTARHRGEFVGQGSQANADGCDGFLAIRERGLRPRRGPRRS</sequence>
<feature type="region of interest" description="Disordered" evidence="1">
    <location>
        <begin position="63"/>
        <end position="97"/>
    </location>
</feature>
<comment type="caution">
    <text evidence="2">The sequence shown here is derived from an EMBL/GenBank/DDBJ whole genome shotgun (WGS) entry which is preliminary data.</text>
</comment>
<evidence type="ECO:0000256" key="1">
    <source>
        <dbReference type="SAM" id="MobiDB-lite"/>
    </source>
</evidence>
<protein>
    <submittedName>
        <fullName evidence="2">Uncharacterized protein</fullName>
    </submittedName>
</protein>
<keyword evidence="3" id="KW-1185">Reference proteome</keyword>
<accession>A0AA40KIX2</accession>